<dbReference type="GO" id="GO:0051307">
    <property type="term" value="P:meiotic chromosome separation"/>
    <property type="evidence" value="ECO:0007669"/>
    <property type="project" value="TreeGrafter"/>
</dbReference>
<evidence type="ECO:0000259" key="6">
    <source>
        <dbReference type="PROSITE" id="PS51700"/>
    </source>
</evidence>
<dbReference type="InterPro" id="IPR005314">
    <property type="entry name" value="Peptidase_C50"/>
</dbReference>
<dbReference type="SUPFAM" id="SSF48452">
    <property type="entry name" value="TPR-like"/>
    <property type="match status" value="1"/>
</dbReference>
<dbReference type="GO" id="GO:0005813">
    <property type="term" value="C:centrosome"/>
    <property type="evidence" value="ECO:0007669"/>
    <property type="project" value="TreeGrafter"/>
</dbReference>
<dbReference type="Gene3D" id="1.25.40.10">
    <property type="entry name" value="Tetratricopeptide repeat domain"/>
    <property type="match status" value="1"/>
</dbReference>
<sequence length="2131" mass="234228">MKCLKVEDYVKRTASSHETRILREELENYVRNGPGLEGRTLCDRVIRSCNQQLGAGPLATEHLDSLMGLVEIALRGYESVTLPGIQSDPVYMEKILFHILKKTGALGSHTWCQFLGNLLYDRLARATVTDDYHLLVRNCFTVLWGDLTGAQGTVSLTSPGCRISGEMKALRFLLLLLEGDLQAHSKVTMYAEDAMARYTKACGVLREDSGNHLLEQIRCHLLRPQSQGGARSGSQSWPTLCEVTLHACRHLCKAGLWDLAVGHLDGVAGCAGQVPSGFRSPSVKLSHQERHTVLQGCQLVTWVLEAGQNMALGGTALLAWFSFQEEHQKLLQKHIQESTALQMKQNSALQHALCYSFLQGLNNAFDSLAGSQLEEGETLERVLLYCQATAGRLMNEVQKLADDGSTFIKAASTVNRLVCGLYNRKLYNQAFSLVEILCQELQKNSHLSLPVEKLNRAFMLAVQTSRRGGELERALDWVVHWLRALGDRLLDNMVEPVSLWAKTKADAARVGQEDTRLRTLRDGLGPDTLEDCVMTRLLEEELHAYRELAGDTAQERYNTLCDLLEICQQGGARAVYLCEMAQVVCFQDFSMQTDCSAADFTQEALRLLEEEPETTENSDTLKDDKAQASLWFYICTLEKNLQEAIKVEARLDEVREQQPGSCLEPLGTNDMDYEHKQKQQCSQHVYQSLCFNLTAESKQCQSLDMAFELWRDLLAGGTMPAVRGTKRTISSIMLMGALYKMMGKPLQALESYQLVVRLSRGAGDSQGCATAMCHAVRLLLELGAPELAQLQLEQVEELLQPGNSSTKEQTPLDLQAVLLRAHLCHAMGQVEVGVPLLSQVLKEVGEHRQSKTWYLLQARALQMASAYLHLDVFALPHSLRQIILDHGLKTADTALYESLKLLCSLVLTLVGNGFYGASSTGVDSCFVDQGENVLLKWQLLSEVLSCSQGMVAVRSHSGAVHEAKVQCLEALKLATKLQTVSQCGEFLVMKAELELQRGELEQSGMDLEHVKGLLDRCTDFTSKAEKAEVKIKPRKGRPPKNPPLASPTEEDYSSILSTRTLHLEPVEMAEEWGLYASPPLKAKPQTWLSFLDHAAQCDCPCCSEPMLGRVVVRWAVAQAELTRRLCQDGGERQSHRLFLAALSRSKAATAKLGARLEKLTPAKVETPPPSFLHDLTAQIYLRMALSGLEFRSAKAGSAWDLLDSGLAFVGSRCSPELVSIRGRLQAAKALVSVLALASKRGCQADELFSPLWAWNPAAKPKDQAKPLPSVKEAKEPNKPCTTQKAKKAKDPAVATTVVPKLKITLPSAKSKGTKITAVAKAPKSLSTPRDETYVFDFNSEVPQIAVSFHSPAAVCTPTQKVQLAPLERRRPAKPGPKHQFQVYDESSTAQSKPRPVPDAPKRSKRSRFKVVFSDESDVESDATASAGPMRPRSTAAALPKPYPEPPAPKAGPKRPGRVKKGTALPPDSTLPPGAVPRRGRSKNPDVAAQDPISVDEPERMRTIEEVEEKLEMSMEELRASDTEGQEAQAGGPQDVLDINFEVLRREPAMHWQIEGLGEIRRGGHSGILPPHQMLPNMEPGGLSLDVVRRLLSDVLVSLQHLPPPGLYPQLCGLLALCHGQSDPITTAMLHAQSLGVTTRHHMTRHLATKLGKLRKKPVAVPDLAAKLKSLSIDDSSAQRSQQCLARLESIFSFPTVEPTAFPEQQGQEFTQQLCNIPAGVTVCLLSVVSEQLGDMGDTVLLTRLESGAPPITVRIPTSQRECPISAVLQEMDCVQKQQKVVSSVADKAQWWDGRRALDQRMERLLEEMSKILGGWQGLLLPLTSDPELSTHVKAVHQALTEGGARITEETLKAVLSASPFLSAQDLHSLAGGLCPGRMEESLAALQGAVLVLKDRAEPQGHVVLVLDKYLQKLPWENILCLISRTVTRMPSLHFLLGHCALRELEPDCVLNRGVDPQKVFYVLNPDANLKDTEERFKDWFTSEAAWQGVCGTAPSPEQLQEAVATKDLYIYVGHGAGARFLDSRRLLKQELKAAALLFGCSSAALAVNGELEGVGVIINYLMAGCPLVLGNLWDVTDRDIDRFTKALLQSWLSAGRGAALLDHMASSRQATYLKHLIGAAPVVYGLPICLK</sequence>
<dbReference type="InterPro" id="IPR011990">
    <property type="entry name" value="TPR-like_helical_dom_sf"/>
</dbReference>
<protein>
    <recommendedName>
        <fullName evidence="2">separase</fullName>
        <ecNumber evidence="2">3.4.22.49</ecNumber>
    </recommendedName>
</protein>
<dbReference type="GO" id="GO:0072686">
    <property type="term" value="C:mitotic spindle"/>
    <property type="evidence" value="ECO:0007669"/>
    <property type="project" value="TreeGrafter"/>
</dbReference>
<dbReference type="GO" id="GO:0004197">
    <property type="term" value="F:cysteine-type endopeptidase activity"/>
    <property type="evidence" value="ECO:0007669"/>
    <property type="project" value="InterPro"/>
</dbReference>
<dbReference type="PANTHER" id="PTHR12792">
    <property type="entry name" value="EXTRA SPINDLE POLES 1-RELATED"/>
    <property type="match status" value="1"/>
</dbReference>
<dbReference type="EMBL" id="JAINUG010000003">
    <property type="protein sequence ID" value="KAJ8417624.1"/>
    <property type="molecule type" value="Genomic_DNA"/>
</dbReference>
<comment type="catalytic activity">
    <reaction evidence="1">
        <text>All bonds known to be hydrolyzed by this endopeptidase have arginine in P1 and an acidic residue in P4. P6 is often occupied by an acidic residue or by a hydroxy-amino-acid residue, the phosphorylation of which enhances cleavage.</text>
        <dbReference type="EC" id="3.4.22.49"/>
    </reaction>
</comment>
<feature type="region of interest" description="Disordered" evidence="5">
    <location>
        <begin position="1259"/>
        <end position="1291"/>
    </location>
</feature>
<dbReference type="PROSITE" id="PS51700">
    <property type="entry name" value="SEPARIN"/>
    <property type="match status" value="1"/>
</dbReference>
<dbReference type="GO" id="GO:0005737">
    <property type="term" value="C:cytoplasm"/>
    <property type="evidence" value="ECO:0007669"/>
    <property type="project" value="TreeGrafter"/>
</dbReference>
<reference evidence="7" key="1">
    <citation type="journal article" date="2023" name="Science">
        <title>Genome structures resolve the early diversification of teleost fishes.</title>
        <authorList>
            <person name="Parey E."/>
            <person name="Louis A."/>
            <person name="Montfort J."/>
            <person name="Bouchez O."/>
            <person name="Roques C."/>
            <person name="Iampietro C."/>
            <person name="Lluch J."/>
            <person name="Castinel A."/>
            <person name="Donnadieu C."/>
            <person name="Desvignes T."/>
            <person name="Floi Bucao C."/>
            <person name="Jouanno E."/>
            <person name="Wen M."/>
            <person name="Mejri S."/>
            <person name="Dirks R."/>
            <person name="Jansen H."/>
            <person name="Henkel C."/>
            <person name="Chen W.J."/>
            <person name="Zahm M."/>
            <person name="Cabau C."/>
            <person name="Klopp C."/>
            <person name="Thompson A.W."/>
            <person name="Robinson-Rechavi M."/>
            <person name="Braasch I."/>
            <person name="Lecointre G."/>
            <person name="Bobe J."/>
            <person name="Postlethwait J.H."/>
            <person name="Berthelot C."/>
            <person name="Roest Crollius H."/>
            <person name="Guiguen Y."/>
        </authorList>
    </citation>
    <scope>NUCLEOTIDE SEQUENCE</scope>
    <source>
        <strain evidence="7">NC1722</strain>
    </source>
</reference>
<organism evidence="7 8">
    <name type="scientific">Aldrovandia affinis</name>
    <dbReference type="NCBI Taxonomy" id="143900"/>
    <lineage>
        <taxon>Eukaryota</taxon>
        <taxon>Metazoa</taxon>
        <taxon>Chordata</taxon>
        <taxon>Craniata</taxon>
        <taxon>Vertebrata</taxon>
        <taxon>Euteleostomi</taxon>
        <taxon>Actinopterygii</taxon>
        <taxon>Neopterygii</taxon>
        <taxon>Teleostei</taxon>
        <taxon>Notacanthiformes</taxon>
        <taxon>Halosauridae</taxon>
        <taxon>Aldrovandia</taxon>
    </lineage>
</organism>
<dbReference type="Pfam" id="PF03568">
    <property type="entry name" value="Separin_C"/>
    <property type="match status" value="2"/>
</dbReference>
<evidence type="ECO:0000256" key="5">
    <source>
        <dbReference type="SAM" id="MobiDB-lite"/>
    </source>
</evidence>
<keyword evidence="3" id="KW-0378">Hydrolase</keyword>
<keyword evidence="4" id="KW-0159">Chromosome partition</keyword>
<feature type="domain" description="Peptidase C50" evidence="6">
    <location>
        <begin position="1956"/>
        <end position="2051"/>
    </location>
</feature>
<evidence type="ECO:0000256" key="2">
    <source>
        <dbReference type="ARBA" id="ARBA00012489"/>
    </source>
</evidence>
<feature type="region of interest" description="Disordered" evidence="5">
    <location>
        <begin position="1028"/>
        <end position="1051"/>
    </location>
</feature>
<evidence type="ECO:0000256" key="4">
    <source>
        <dbReference type="ARBA" id="ARBA00022829"/>
    </source>
</evidence>
<dbReference type="PANTHER" id="PTHR12792:SF0">
    <property type="entry name" value="SEPARIN"/>
    <property type="match status" value="1"/>
</dbReference>
<keyword evidence="8" id="KW-1185">Reference proteome</keyword>
<dbReference type="GO" id="GO:0006508">
    <property type="term" value="P:proteolysis"/>
    <property type="evidence" value="ECO:0007669"/>
    <property type="project" value="InterPro"/>
</dbReference>
<dbReference type="InterPro" id="IPR030397">
    <property type="entry name" value="SEPARIN_core_dom"/>
</dbReference>
<feature type="compositionally biased region" description="Pro residues" evidence="5">
    <location>
        <begin position="1440"/>
        <end position="1449"/>
    </location>
</feature>
<dbReference type="Proteomes" id="UP001221898">
    <property type="component" value="Unassembled WGS sequence"/>
</dbReference>
<proteinExistence type="predicted"/>
<comment type="caution">
    <text evidence="7">The sequence shown here is derived from an EMBL/GenBank/DDBJ whole genome shotgun (WGS) entry which is preliminary data.</text>
</comment>
<evidence type="ECO:0000313" key="8">
    <source>
        <dbReference type="Proteomes" id="UP001221898"/>
    </source>
</evidence>
<feature type="compositionally biased region" description="Basic residues" evidence="5">
    <location>
        <begin position="1451"/>
        <end position="1460"/>
    </location>
</feature>
<dbReference type="GO" id="GO:0005634">
    <property type="term" value="C:nucleus"/>
    <property type="evidence" value="ECO:0007669"/>
    <property type="project" value="InterPro"/>
</dbReference>
<gene>
    <name evidence="7" type="ORF">AAFF_G00224670</name>
</gene>
<evidence type="ECO:0000313" key="7">
    <source>
        <dbReference type="EMBL" id="KAJ8417624.1"/>
    </source>
</evidence>
<evidence type="ECO:0000256" key="1">
    <source>
        <dbReference type="ARBA" id="ARBA00000451"/>
    </source>
</evidence>
<dbReference type="EC" id="3.4.22.49" evidence="2"/>
<evidence type="ECO:0000256" key="3">
    <source>
        <dbReference type="ARBA" id="ARBA00022801"/>
    </source>
</evidence>
<name>A0AAD7TAY5_9TELE</name>
<feature type="region of interest" description="Disordered" evidence="5">
    <location>
        <begin position="1364"/>
        <end position="1498"/>
    </location>
</feature>
<accession>A0AAD7TAY5</accession>